<keyword evidence="2" id="KW-0238">DNA-binding</keyword>
<organism evidence="5 6">
    <name type="scientific">Sphingobacterium tenebrionis</name>
    <dbReference type="NCBI Taxonomy" id="3111775"/>
    <lineage>
        <taxon>Bacteria</taxon>
        <taxon>Pseudomonadati</taxon>
        <taxon>Bacteroidota</taxon>
        <taxon>Sphingobacteriia</taxon>
        <taxon>Sphingobacteriales</taxon>
        <taxon>Sphingobacteriaceae</taxon>
        <taxon>Sphingobacterium</taxon>
    </lineage>
</organism>
<proteinExistence type="predicted"/>
<dbReference type="Gene3D" id="1.10.10.10">
    <property type="entry name" value="Winged helix-like DNA-binding domain superfamily/Winged helix DNA-binding domain"/>
    <property type="match status" value="1"/>
</dbReference>
<dbReference type="RefSeq" id="WP_134776547.1">
    <property type="nucleotide sequence ID" value="NZ_JAYLLN010000037.1"/>
</dbReference>
<feature type="domain" description="HTH luxR-type" evidence="4">
    <location>
        <begin position="167"/>
        <end position="232"/>
    </location>
</feature>
<dbReference type="CDD" id="cd06170">
    <property type="entry name" value="LuxR_C_like"/>
    <property type="match status" value="1"/>
</dbReference>
<dbReference type="PANTHER" id="PTHR44688">
    <property type="entry name" value="DNA-BINDING TRANSCRIPTIONAL ACTIVATOR DEVR_DOSR"/>
    <property type="match status" value="1"/>
</dbReference>
<gene>
    <name evidence="5" type="ORF">VJ786_13375</name>
</gene>
<dbReference type="PROSITE" id="PS50043">
    <property type="entry name" value="HTH_LUXR_2"/>
    <property type="match status" value="1"/>
</dbReference>
<keyword evidence="6" id="KW-1185">Reference proteome</keyword>
<name>A0ABU8I9Q0_9SPHI</name>
<protein>
    <submittedName>
        <fullName evidence="5">LuxR C-terminal-related transcriptional regulator</fullName>
    </submittedName>
</protein>
<evidence type="ECO:0000313" key="5">
    <source>
        <dbReference type="EMBL" id="MEI5985890.1"/>
    </source>
</evidence>
<dbReference type="SUPFAM" id="SSF46894">
    <property type="entry name" value="C-terminal effector domain of the bipartite response regulators"/>
    <property type="match status" value="1"/>
</dbReference>
<dbReference type="InterPro" id="IPR036388">
    <property type="entry name" value="WH-like_DNA-bd_sf"/>
</dbReference>
<keyword evidence="3" id="KW-0804">Transcription</keyword>
<dbReference type="PRINTS" id="PR00038">
    <property type="entry name" value="HTHLUXR"/>
</dbReference>
<sequence length="234" mass="27107">MDIFNLQMHGISKGLKVGDLQIADVGEIVPASLMVHDLDGLQPIGCTYMNNWGCERLGTSVDEINHLGESYYDQYFVKEESKHIFVGMDNYLKIGDFDKQYNFFQRVKLHKDDFYTWFYTVLKVVSFDLGIRMDHKIIILSSPIIGMDHLISRVNKTLEQNSFIQNNYKKFALLTKREKEIIKLVANGKSTKEIVELLFLSPLTVSTHRKNLIRKIECENFADLLKFAVIFDLI</sequence>
<dbReference type="SMART" id="SM00421">
    <property type="entry name" value="HTH_LUXR"/>
    <property type="match status" value="1"/>
</dbReference>
<comment type="caution">
    <text evidence="5">The sequence shown here is derived from an EMBL/GenBank/DDBJ whole genome shotgun (WGS) entry which is preliminary data.</text>
</comment>
<dbReference type="EMBL" id="JAYLLN010000037">
    <property type="protein sequence ID" value="MEI5985890.1"/>
    <property type="molecule type" value="Genomic_DNA"/>
</dbReference>
<dbReference type="Proteomes" id="UP001363035">
    <property type="component" value="Unassembled WGS sequence"/>
</dbReference>
<accession>A0ABU8I9Q0</accession>
<evidence type="ECO:0000256" key="3">
    <source>
        <dbReference type="ARBA" id="ARBA00023163"/>
    </source>
</evidence>
<evidence type="ECO:0000256" key="2">
    <source>
        <dbReference type="ARBA" id="ARBA00023125"/>
    </source>
</evidence>
<dbReference type="InterPro" id="IPR000792">
    <property type="entry name" value="Tscrpt_reg_LuxR_C"/>
</dbReference>
<reference evidence="5 6" key="1">
    <citation type="submission" date="2024-01" db="EMBL/GenBank/DDBJ databases">
        <title>Sphingobacterium tenebrionis sp. nov., a novel endophyte isolated from tenebrio molitor intestines.</title>
        <authorList>
            <person name="Zhang C."/>
        </authorList>
    </citation>
    <scope>NUCLEOTIDE SEQUENCE [LARGE SCALE GENOMIC DNA]</scope>
    <source>
        <strain evidence="5 6">PU5-4</strain>
    </source>
</reference>
<dbReference type="Pfam" id="PF00196">
    <property type="entry name" value="GerE"/>
    <property type="match status" value="1"/>
</dbReference>
<evidence type="ECO:0000259" key="4">
    <source>
        <dbReference type="PROSITE" id="PS50043"/>
    </source>
</evidence>
<evidence type="ECO:0000313" key="6">
    <source>
        <dbReference type="Proteomes" id="UP001363035"/>
    </source>
</evidence>
<dbReference type="InterPro" id="IPR016032">
    <property type="entry name" value="Sig_transdc_resp-reg_C-effctor"/>
</dbReference>
<evidence type="ECO:0000256" key="1">
    <source>
        <dbReference type="ARBA" id="ARBA00023015"/>
    </source>
</evidence>
<keyword evidence="1" id="KW-0805">Transcription regulation</keyword>
<dbReference type="PANTHER" id="PTHR44688:SF16">
    <property type="entry name" value="DNA-BINDING TRANSCRIPTIONAL ACTIVATOR DEVR_DOSR"/>
    <property type="match status" value="1"/>
</dbReference>